<evidence type="ECO:0000313" key="2">
    <source>
        <dbReference type="EMBL" id="KAF6172654.1"/>
    </source>
</evidence>
<evidence type="ECO:0000256" key="1">
    <source>
        <dbReference type="SAM" id="Phobius"/>
    </source>
</evidence>
<comment type="caution">
    <text evidence="2">The sequence shown here is derived from an EMBL/GenBank/DDBJ whole genome shotgun (WGS) entry which is preliminary data.</text>
</comment>
<evidence type="ECO:0000313" key="3">
    <source>
        <dbReference type="Proteomes" id="UP000541444"/>
    </source>
</evidence>
<dbReference type="Proteomes" id="UP000541444">
    <property type="component" value="Unassembled WGS sequence"/>
</dbReference>
<keyword evidence="1" id="KW-0812">Transmembrane</keyword>
<dbReference type="EMBL" id="JACGCM010000412">
    <property type="protein sequence ID" value="KAF6172654.1"/>
    <property type="molecule type" value="Genomic_DNA"/>
</dbReference>
<feature type="transmembrane region" description="Helical" evidence="1">
    <location>
        <begin position="33"/>
        <end position="52"/>
    </location>
</feature>
<keyword evidence="1" id="KW-0472">Membrane</keyword>
<accession>A0A7J7P0D9</accession>
<reference evidence="2 3" key="1">
    <citation type="journal article" date="2020" name="IScience">
        <title>Genome Sequencing of the Endangered Kingdonia uniflora (Circaeasteraceae, Ranunculales) Reveals Potential Mechanisms of Evolutionary Specialization.</title>
        <authorList>
            <person name="Sun Y."/>
            <person name="Deng T."/>
            <person name="Zhang A."/>
            <person name="Moore M.J."/>
            <person name="Landis J.B."/>
            <person name="Lin N."/>
            <person name="Zhang H."/>
            <person name="Zhang X."/>
            <person name="Huang J."/>
            <person name="Zhang X."/>
            <person name="Sun H."/>
            <person name="Wang H."/>
        </authorList>
    </citation>
    <scope>NUCLEOTIDE SEQUENCE [LARGE SCALE GENOMIC DNA]</scope>
    <source>
        <strain evidence="2">TB1705</strain>
        <tissue evidence="2">Leaf</tissue>
    </source>
</reference>
<proteinExistence type="predicted"/>
<sequence length="99" mass="10830">MSTMMEELLFPMVNSSSNGGRGTPGKEQQAPGVGILLQIMMLILSFVLGHLLRRHKVYYLPEGSASLLIVMLKSRALIMSMPRVALLLGYGVILLQCVV</sequence>
<organism evidence="2 3">
    <name type="scientific">Kingdonia uniflora</name>
    <dbReference type="NCBI Taxonomy" id="39325"/>
    <lineage>
        <taxon>Eukaryota</taxon>
        <taxon>Viridiplantae</taxon>
        <taxon>Streptophyta</taxon>
        <taxon>Embryophyta</taxon>
        <taxon>Tracheophyta</taxon>
        <taxon>Spermatophyta</taxon>
        <taxon>Magnoliopsida</taxon>
        <taxon>Ranunculales</taxon>
        <taxon>Circaeasteraceae</taxon>
        <taxon>Kingdonia</taxon>
    </lineage>
</organism>
<dbReference type="AlphaFoldDB" id="A0A7J7P0D9"/>
<protein>
    <submittedName>
        <fullName evidence="2">Uncharacterized protein</fullName>
    </submittedName>
</protein>
<gene>
    <name evidence="2" type="ORF">GIB67_041977</name>
</gene>
<name>A0A7J7P0D9_9MAGN</name>
<keyword evidence="1" id="KW-1133">Transmembrane helix</keyword>
<dbReference type="OrthoDB" id="196264at2759"/>
<keyword evidence="3" id="KW-1185">Reference proteome</keyword>